<dbReference type="Proteomes" id="UP000192578">
    <property type="component" value="Unassembled WGS sequence"/>
</dbReference>
<evidence type="ECO:0000313" key="2">
    <source>
        <dbReference type="Proteomes" id="UP000192578"/>
    </source>
</evidence>
<dbReference type="AlphaFoldDB" id="A0A1W0WZB8"/>
<sequence length="146" mass="16558">MSHWISGDSIPPTDPLVLHPKGRCTGPRSRLIGLQQAHRLRCPDDVWRQHSPFRLRRRSRTSPKLTTIFAVAKTQTETATKTHSLTNLLLPLACDGTASPSICGCYRGFCFKFLELLSRPHTQWCFTRKTEVRTPKGDFQTCKSHA</sequence>
<evidence type="ECO:0000313" key="1">
    <source>
        <dbReference type="EMBL" id="OQV20560.1"/>
    </source>
</evidence>
<reference evidence="2" key="1">
    <citation type="submission" date="2017-01" db="EMBL/GenBank/DDBJ databases">
        <title>Comparative genomics of anhydrobiosis in the tardigrade Hypsibius dujardini.</title>
        <authorList>
            <person name="Yoshida Y."/>
            <person name="Koutsovoulos G."/>
            <person name="Laetsch D."/>
            <person name="Stevens L."/>
            <person name="Kumar S."/>
            <person name="Horikawa D."/>
            <person name="Ishino K."/>
            <person name="Komine S."/>
            <person name="Tomita M."/>
            <person name="Blaxter M."/>
            <person name="Arakawa K."/>
        </authorList>
    </citation>
    <scope>NUCLEOTIDE SEQUENCE [LARGE SCALE GENOMIC DNA]</scope>
    <source>
        <strain evidence="2">Z151</strain>
    </source>
</reference>
<organism evidence="1 2">
    <name type="scientific">Hypsibius exemplaris</name>
    <name type="common">Freshwater tardigrade</name>
    <dbReference type="NCBI Taxonomy" id="2072580"/>
    <lineage>
        <taxon>Eukaryota</taxon>
        <taxon>Metazoa</taxon>
        <taxon>Ecdysozoa</taxon>
        <taxon>Tardigrada</taxon>
        <taxon>Eutardigrada</taxon>
        <taxon>Parachela</taxon>
        <taxon>Hypsibioidea</taxon>
        <taxon>Hypsibiidae</taxon>
        <taxon>Hypsibius</taxon>
    </lineage>
</organism>
<proteinExistence type="predicted"/>
<gene>
    <name evidence="1" type="ORF">BV898_05382</name>
</gene>
<comment type="caution">
    <text evidence="1">The sequence shown here is derived from an EMBL/GenBank/DDBJ whole genome shotgun (WGS) entry which is preliminary data.</text>
</comment>
<name>A0A1W0WZB8_HYPEX</name>
<accession>A0A1W0WZB8</accession>
<keyword evidence="2" id="KW-1185">Reference proteome</keyword>
<dbReference type="EMBL" id="MTYJ01000029">
    <property type="protein sequence ID" value="OQV20560.1"/>
    <property type="molecule type" value="Genomic_DNA"/>
</dbReference>
<protein>
    <submittedName>
        <fullName evidence="1">Uncharacterized protein</fullName>
    </submittedName>
</protein>